<dbReference type="InterPro" id="IPR006837">
    <property type="entry name" value="Divergent_DAC"/>
</dbReference>
<protein>
    <submittedName>
        <fullName evidence="3">Divergent polysaccharide deacetylase</fullName>
    </submittedName>
</protein>
<dbReference type="PANTHER" id="PTHR30105">
    <property type="entry name" value="UNCHARACTERIZED YIBQ-RELATED"/>
    <property type="match status" value="1"/>
</dbReference>
<dbReference type="Gene3D" id="3.20.20.370">
    <property type="entry name" value="Glycoside hydrolase/deacetylase"/>
    <property type="match status" value="1"/>
</dbReference>
<dbReference type="EMBL" id="CP020559">
    <property type="protein sequence ID" value="ARE89488.1"/>
    <property type="molecule type" value="Genomic_DNA"/>
</dbReference>
<organism evidence="3 5">
    <name type="scientific">Clostridium formicaceticum</name>
    <dbReference type="NCBI Taxonomy" id="1497"/>
    <lineage>
        <taxon>Bacteria</taxon>
        <taxon>Bacillati</taxon>
        <taxon>Bacillota</taxon>
        <taxon>Clostridia</taxon>
        <taxon>Eubacteriales</taxon>
        <taxon>Clostridiaceae</taxon>
        <taxon>Clostridium</taxon>
    </lineage>
</organism>
<dbReference type="InterPro" id="IPR011330">
    <property type="entry name" value="Glyco_hydro/deAcase_b/a-brl"/>
</dbReference>
<dbReference type="SUPFAM" id="SSF88713">
    <property type="entry name" value="Glycoside hydrolase/deacetylase"/>
    <property type="match status" value="1"/>
</dbReference>
<evidence type="ECO:0000313" key="4">
    <source>
        <dbReference type="Proteomes" id="UP000177894"/>
    </source>
</evidence>
<dbReference type="Proteomes" id="UP000192478">
    <property type="component" value="Chromosome"/>
</dbReference>
<keyword evidence="1" id="KW-1133">Transmembrane helix</keyword>
<keyword evidence="1" id="KW-0472">Membrane</keyword>
<dbReference type="KEGG" id="cfm:BJL90_03615"/>
<gene>
    <name evidence="2" type="ORF">BJL90_03615</name>
    <name evidence="3" type="ORF">CLFO_39660</name>
</gene>
<reference evidence="2 4" key="1">
    <citation type="submission" date="2016-10" db="EMBL/GenBank/DDBJ databases">
        <title>Complete Genome Sequence of Acetogen Clostridium formicoaceticum ATCC 27076.</title>
        <authorList>
            <person name="Bao T."/>
            <person name="Cheng C."/>
            <person name="Zhao J."/>
            <person name="Yang S.-T."/>
            <person name="Wang J."/>
            <person name="Wang M."/>
        </authorList>
    </citation>
    <scope>NUCLEOTIDE SEQUENCE [LARGE SCALE GENOMIC DNA]</scope>
    <source>
        <strain evidence="2 4">ATCC 27076</strain>
    </source>
</reference>
<dbReference type="Proteomes" id="UP000177894">
    <property type="component" value="Chromosome"/>
</dbReference>
<feature type="transmembrane region" description="Helical" evidence="1">
    <location>
        <begin position="15"/>
        <end position="36"/>
    </location>
</feature>
<dbReference type="Pfam" id="PF04748">
    <property type="entry name" value="Polysacc_deac_2"/>
    <property type="match status" value="1"/>
</dbReference>
<evidence type="ECO:0000313" key="2">
    <source>
        <dbReference type="EMBL" id="AOY75064.1"/>
    </source>
</evidence>
<dbReference type="AlphaFoldDB" id="A0AAC9WI09"/>
<name>A0AAC9WI09_9CLOT</name>
<accession>A0AAC9WI09</accession>
<reference evidence="3 5" key="2">
    <citation type="submission" date="2017-03" db="EMBL/GenBank/DDBJ databases">
        <title>Complete sequence of Clostridium formicaceticum DSM 92.</title>
        <authorList>
            <person name="Poehlein A."/>
            <person name="Karl M."/>
            <person name="Bengelsdorf F.R."/>
            <person name="Duerre P."/>
            <person name="Daniel R."/>
        </authorList>
    </citation>
    <scope>NUCLEOTIDE SEQUENCE [LARGE SCALE GENOMIC DNA]</scope>
    <source>
        <strain evidence="3 5">DSM 92</strain>
    </source>
</reference>
<proteinExistence type="predicted"/>
<keyword evidence="1" id="KW-0812">Transmembrane</keyword>
<keyword evidence="4" id="KW-1185">Reference proteome</keyword>
<dbReference type="GO" id="GO:0005975">
    <property type="term" value="P:carbohydrate metabolic process"/>
    <property type="evidence" value="ECO:0007669"/>
    <property type="project" value="InterPro"/>
</dbReference>
<evidence type="ECO:0000313" key="5">
    <source>
        <dbReference type="Proteomes" id="UP000192478"/>
    </source>
</evidence>
<evidence type="ECO:0000256" key="1">
    <source>
        <dbReference type="SAM" id="Phobius"/>
    </source>
</evidence>
<dbReference type="EMBL" id="CP017603">
    <property type="protein sequence ID" value="AOY75064.1"/>
    <property type="molecule type" value="Genomic_DNA"/>
</dbReference>
<evidence type="ECO:0000313" key="3">
    <source>
        <dbReference type="EMBL" id="ARE89488.1"/>
    </source>
</evidence>
<dbReference type="RefSeq" id="WP_070964230.1">
    <property type="nucleotide sequence ID" value="NZ_CP017603.1"/>
</dbReference>
<sequence length="285" mass="31875">MKNKIFFIVINKKRILCSLILFIILFLIMIGVRIQIKKNTKVWNYHETIVEKLGYRENREVKAKIAIIIDDFGNAGNGTKEMVDIQATLTCAVIPFLPYTTEDAELAHSKGHEIIIHLPMEPHIGSPKWLGEKGITINLSTEQIKSIMREAIENVSYAVGINNHMGSKATEDKRIMAAIIDVLKENNMYIVDSKTSMNSVIAEIAKEYEVPVLERAVFLDNEKNVEAIKRQLVLLGELALEKGYAIGIGHVGPEGGVITAKAIQEMIPVFEKKGIEIVPISDLIK</sequence>
<dbReference type="PANTHER" id="PTHR30105:SF2">
    <property type="entry name" value="DIVERGENT POLYSACCHARIDE DEACETYLASE SUPERFAMILY"/>
    <property type="match status" value="1"/>
</dbReference>
<dbReference type="CDD" id="cd10936">
    <property type="entry name" value="CE4_DAC2"/>
    <property type="match status" value="1"/>
</dbReference>